<keyword evidence="4 7" id="KW-0698">rRNA processing</keyword>
<accession>A0ABX6F1V7</accession>
<evidence type="ECO:0000256" key="4">
    <source>
        <dbReference type="ARBA" id="ARBA00022552"/>
    </source>
</evidence>
<proteinExistence type="inferred from homology"/>
<comment type="subcellular location">
    <subcellularLocation>
        <location evidence="1 7">Nucleus</location>
        <location evidence="1 7">Nucleolus</location>
    </subcellularLocation>
</comment>
<evidence type="ECO:0000313" key="10">
    <source>
        <dbReference type="Proteomes" id="UP000422736"/>
    </source>
</evidence>
<protein>
    <recommendedName>
        <fullName evidence="3 7">rRNA-processing protein FYV7</fullName>
    </recommendedName>
</protein>
<dbReference type="PIRSF" id="PIRSF037708">
    <property type="entry name" value="rRNA_proc_FYV7"/>
    <property type="match status" value="1"/>
</dbReference>
<keyword evidence="6 7" id="KW-0539">Nucleus</keyword>
<feature type="region of interest" description="Disordered" evidence="8">
    <location>
        <begin position="40"/>
        <end position="129"/>
    </location>
</feature>
<organism evidence="9 10">
    <name type="scientific">Kluyveromyces marxianus</name>
    <name type="common">Yeast</name>
    <name type="synonym">Candida kefyr</name>
    <dbReference type="NCBI Taxonomy" id="4911"/>
    <lineage>
        <taxon>Eukaryota</taxon>
        <taxon>Fungi</taxon>
        <taxon>Dikarya</taxon>
        <taxon>Ascomycota</taxon>
        <taxon>Saccharomycotina</taxon>
        <taxon>Saccharomycetes</taxon>
        <taxon>Saccharomycetales</taxon>
        <taxon>Saccharomycetaceae</taxon>
        <taxon>Kluyveromyces</taxon>
    </lineage>
</organism>
<dbReference type="Pfam" id="PF08524">
    <property type="entry name" value="rRNA_processing"/>
    <property type="match status" value="1"/>
</dbReference>
<evidence type="ECO:0000313" key="9">
    <source>
        <dbReference type="EMBL" id="QGN18036.1"/>
    </source>
</evidence>
<evidence type="ECO:0000256" key="1">
    <source>
        <dbReference type="ARBA" id="ARBA00004604"/>
    </source>
</evidence>
<comment type="function">
    <text evidence="7">Involved in the processing of the 20S pre-rRNA.</text>
</comment>
<keyword evidence="10" id="KW-1185">Reference proteome</keyword>
<dbReference type="Proteomes" id="UP000422736">
    <property type="component" value="Chromosome 7"/>
</dbReference>
<comment type="similarity">
    <text evidence="2 7">Belongs to the FYV7 family.</text>
</comment>
<name>A0ABX6F1V7_KLUMA</name>
<evidence type="ECO:0000256" key="5">
    <source>
        <dbReference type="ARBA" id="ARBA00023054"/>
    </source>
</evidence>
<evidence type="ECO:0000256" key="6">
    <source>
        <dbReference type="ARBA" id="ARBA00023242"/>
    </source>
</evidence>
<feature type="compositionally biased region" description="Basic and acidic residues" evidence="8">
    <location>
        <begin position="83"/>
        <end position="98"/>
    </location>
</feature>
<evidence type="ECO:0000256" key="3">
    <source>
        <dbReference type="ARBA" id="ARBA00018780"/>
    </source>
</evidence>
<reference evidence="9 10" key="1">
    <citation type="submission" date="2016-03" db="EMBL/GenBank/DDBJ databases">
        <title>How can Kluyveromyces marxianus grow so fast - potential evolutionary course in Saccharomyces Complex revealed by comparative genomics.</title>
        <authorList>
            <person name="Mo W."/>
            <person name="Lu W."/>
            <person name="Yang X."/>
            <person name="Qi J."/>
            <person name="Lv H."/>
        </authorList>
    </citation>
    <scope>NUCLEOTIDE SEQUENCE [LARGE SCALE GENOMIC DNA]</scope>
    <source>
        <strain evidence="9 10">FIM1</strain>
    </source>
</reference>
<feature type="compositionally biased region" description="Basic and acidic residues" evidence="8">
    <location>
        <begin position="47"/>
        <end position="62"/>
    </location>
</feature>
<evidence type="ECO:0000256" key="8">
    <source>
        <dbReference type="SAM" id="MobiDB-lite"/>
    </source>
</evidence>
<dbReference type="EMBL" id="CP015061">
    <property type="protein sequence ID" value="QGN18036.1"/>
    <property type="molecule type" value="Genomic_DNA"/>
</dbReference>
<evidence type="ECO:0000256" key="2">
    <source>
        <dbReference type="ARBA" id="ARBA00006800"/>
    </source>
</evidence>
<keyword evidence="5" id="KW-0175">Coiled coil</keyword>
<sequence length="144" mass="17335">MTKVEKKKFTKEYRLKEIQKNLTKKARLKKGYLKVLKEEGYAVPEKPQAEKHDRASVHEKKELNKKKVKEQKEEHKLRKRSAKEKERAFREQEIERIKLAKQKQQQREDRAKRLLKKTRRGQPIMGPKINDLLDKIKNDDTYTG</sequence>
<evidence type="ECO:0000256" key="7">
    <source>
        <dbReference type="PIRNR" id="PIRNR037708"/>
    </source>
</evidence>
<dbReference type="InterPro" id="IPR017265">
    <property type="entry name" value="Fyv7_fungi"/>
</dbReference>
<reference evidence="9 10" key="2">
    <citation type="submission" date="2019-11" db="EMBL/GenBank/DDBJ databases">
        <authorList>
            <person name="Lu H."/>
        </authorList>
    </citation>
    <scope>NUCLEOTIDE SEQUENCE [LARGE SCALE GENOMIC DNA]</scope>
    <source>
        <strain evidence="9 10">FIM1</strain>
    </source>
</reference>
<gene>
    <name evidence="9" type="primary">FYV7</name>
    <name evidence="9" type="ORF">FIM1_4352</name>
</gene>
<dbReference type="InterPro" id="IPR013730">
    <property type="entry name" value="Fyv7/TAP26"/>
</dbReference>